<dbReference type="Proteomes" id="UP000032702">
    <property type="component" value="Unassembled WGS sequence"/>
</dbReference>
<name>Q094S7_STIAD</name>
<protein>
    <recommendedName>
        <fullName evidence="4">DUF72 domain-containing protein</fullName>
    </recommendedName>
</protein>
<evidence type="ECO:0008006" key="4">
    <source>
        <dbReference type="Google" id="ProtNLM"/>
    </source>
</evidence>
<dbReference type="InterPro" id="IPR036520">
    <property type="entry name" value="UPF0759_sf"/>
</dbReference>
<gene>
    <name evidence="2" type="ORF">STIAU_7551</name>
</gene>
<dbReference type="PANTHER" id="PTHR30348">
    <property type="entry name" value="UNCHARACTERIZED PROTEIN YECE"/>
    <property type="match status" value="1"/>
</dbReference>
<evidence type="ECO:0000256" key="1">
    <source>
        <dbReference type="SAM" id="MobiDB-lite"/>
    </source>
</evidence>
<dbReference type="AlphaFoldDB" id="Q094S7"/>
<feature type="region of interest" description="Disordered" evidence="1">
    <location>
        <begin position="1"/>
        <end position="55"/>
    </location>
</feature>
<sequence length="367" mass="40025">MYGSQRYSCGDAWTSWSPPMPSRDLSQLDLFTGAPSEPAPRRSRRAEPLGPASVPDEVRALGERLPQGIYLGTSSWAFPGWAGIVYGRDAAQATLAREGLSAYARHPILRTVGVDRTFYGPISAITFSEYAAQVPAPFRFLVKAHEVCTLARYPPHERYGVHRGQPNDRFLNASYAADMVVAPFVEGLGDKAGPLVFQFPPQDTRGFGGPARFVERLHAFFAALPKGPLYAVEVRNEELLTEGFAQVLSELGVCPVLSVWRQMPPVVQQALRTRALSSRALVVRWMLPPHLGYEEARARYAPFHHLVDEDTVTREALAGVCAAASRKGLPTFVIINNKAEGSAPRSALKLAGSIDAVLSSQKGDLQG</sequence>
<dbReference type="InterPro" id="IPR002763">
    <property type="entry name" value="DUF72"/>
</dbReference>
<accession>Q094S7</accession>
<dbReference type="Gene3D" id="3.20.20.410">
    <property type="entry name" value="Protein of unknown function UPF0759"/>
    <property type="match status" value="1"/>
</dbReference>
<dbReference type="SUPFAM" id="SSF117396">
    <property type="entry name" value="TM1631-like"/>
    <property type="match status" value="1"/>
</dbReference>
<dbReference type="Pfam" id="PF01904">
    <property type="entry name" value="DUF72"/>
    <property type="match status" value="1"/>
</dbReference>
<evidence type="ECO:0000313" key="3">
    <source>
        <dbReference type="Proteomes" id="UP000032702"/>
    </source>
</evidence>
<dbReference type="EMBL" id="AAMD01000037">
    <property type="protein sequence ID" value="EAU67223.1"/>
    <property type="molecule type" value="Genomic_DNA"/>
</dbReference>
<reference evidence="2 3" key="1">
    <citation type="submission" date="2006-04" db="EMBL/GenBank/DDBJ databases">
        <authorList>
            <person name="Nierman W.C."/>
        </authorList>
    </citation>
    <scope>NUCLEOTIDE SEQUENCE [LARGE SCALE GENOMIC DNA]</scope>
    <source>
        <strain evidence="2 3">DW4/3-1</strain>
    </source>
</reference>
<dbReference type="PATRIC" id="fig|378806.16.peg.6460"/>
<comment type="caution">
    <text evidence="2">The sequence shown here is derived from an EMBL/GenBank/DDBJ whole genome shotgun (WGS) entry which is preliminary data.</text>
</comment>
<proteinExistence type="predicted"/>
<dbReference type="PANTHER" id="PTHR30348:SF4">
    <property type="entry name" value="DUF72 DOMAIN-CONTAINING PROTEIN"/>
    <property type="match status" value="1"/>
</dbReference>
<evidence type="ECO:0000313" key="2">
    <source>
        <dbReference type="EMBL" id="EAU67223.1"/>
    </source>
</evidence>
<organism evidence="2 3">
    <name type="scientific">Stigmatella aurantiaca (strain DW4/3-1)</name>
    <dbReference type="NCBI Taxonomy" id="378806"/>
    <lineage>
        <taxon>Bacteria</taxon>
        <taxon>Pseudomonadati</taxon>
        <taxon>Myxococcota</taxon>
        <taxon>Myxococcia</taxon>
        <taxon>Myxococcales</taxon>
        <taxon>Cystobacterineae</taxon>
        <taxon>Archangiaceae</taxon>
        <taxon>Stigmatella</taxon>
    </lineage>
</organism>